<name>A0A4Y2PK63_ARAVE</name>
<dbReference type="EMBL" id="BGPR01011464">
    <property type="protein sequence ID" value="GBN51502.1"/>
    <property type="molecule type" value="Genomic_DNA"/>
</dbReference>
<dbReference type="Proteomes" id="UP000499080">
    <property type="component" value="Unassembled WGS sequence"/>
</dbReference>
<feature type="region of interest" description="Disordered" evidence="1">
    <location>
        <begin position="1"/>
        <end position="21"/>
    </location>
</feature>
<keyword evidence="3" id="KW-1185">Reference proteome</keyword>
<comment type="caution">
    <text evidence="2">The sequence shown here is derived from an EMBL/GenBank/DDBJ whole genome shotgun (WGS) entry which is preliminary data.</text>
</comment>
<dbReference type="AlphaFoldDB" id="A0A4Y2PK63"/>
<protein>
    <submittedName>
        <fullName evidence="2">Uncharacterized protein</fullName>
    </submittedName>
</protein>
<proteinExistence type="predicted"/>
<gene>
    <name evidence="2" type="ORF">AVEN_267651_1</name>
</gene>
<evidence type="ECO:0000313" key="3">
    <source>
        <dbReference type="Proteomes" id="UP000499080"/>
    </source>
</evidence>
<feature type="region of interest" description="Disordered" evidence="1">
    <location>
        <begin position="202"/>
        <end position="234"/>
    </location>
</feature>
<organism evidence="2 3">
    <name type="scientific">Araneus ventricosus</name>
    <name type="common">Orbweaver spider</name>
    <name type="synonym">Epeira ventricosa</name>
    <dbReference type="NCBI Taxonomy" id="182803"/>
    <lineage>
        <taxon>Eukaryota</taxon>
        <taxon>Metazoa</taxon>
        <taxon>Ecdysozoa</taxon>
        <taxon>Arthropoda</taxon>
        <taxon>Chelicerata</taxon>
        <taxon>Arachnida</taxon>
        <taxon>Araneae</taxon>
        <taxon>Araneomorphae</taxon>
        <taxon>Entelegynae</taxon>
        <taxon>Araneoidea</taxon>
        <taxon>Araneidae</taxon>
        <taxon>Araneus</taxon>
    </lineage>
</organism>
<evidence type="ECO:0000313" key="2">
    <source>
        <dbReference type="EMBL" id="GBN51502.1"/>
    </source>
</evidence>
<accession>A0A4Y2PK63</accession>
<evidence type="ECO:0000256" key="1">
    <source>
        <dbReference type="SAM" id="MobiDB-lite"/>
    </source>
</evidence>
<sequence>MAPEQTSLPNPAPATTYPYSHPYQAPHSSPHVDVWTILVHHSLLSGTRAGGTRSDVPFFRVHQTSCIVQHVDAWTILVHHSLLWHPSRRFLTPIGNGVHPSSPLLWHPELGRHCRLLTPYQALHASFHVDAWTILVHSLLRHPGSLERRTRLLTPYQAYCQFTTPVAWALCPSSHTPIRMGSIPVHQLLWLFWSDVPSSHTPIRNRGPSSSPTPGTRCAHSHTPIRNGVHPSSPTPVAPGAMYRLLTPIRNGGWIPPLPWHRAMSRLLTPLSNGVHPSSPLLCTRSDVHVFTPYQNGVHPIHHSCLAPGTMITVFD</sequence>
<feature type="compositionally biased region" description="Polar residues" evidence="1">
    <location>
        <begin position="202"/>
        <end position="214"/>
    </location>
</feature>
<reference evidence="2 3" key="1">
    <citation type="journal article" date="2019" name="Sci. Rep.">
        <title>Orb-weaving spider Araneus ventricosus genome elucidates the spidroin gene catalogue.</title>
        <authorList>
            <person name="Kono N."/>
            <person name="Nakamura H."/>
            <person name="Ohtoshi R."/>
            <person name="Moran D.A.P."/>
            <person name="Shinohara A."/>
            <person name="Yoshida Y."/>
            <person name="Fujiwara M."/>
            <person name="Mori M."/>
            <person name="Tomita M."/>
            <person name="Arakawa K."/>
        </authorList>
    </citation>
    <scope>NUCLEOTIDE SEQUENCE [LARGE SCALE GENOMIC DNA]</scope>
</reference>